<evidence type="ECO:0000259" key="1">
    <source>
        <dbReference type="Pfam" id="PF05598"/>
    </source>
</evidence>
<organism evidence="2 3">
    <name type="scientific">Paraburkholderia rhynchosiae</name>
    <dbReference type="NCBI Taxonomy" id="487049"/>
    <lineage>
        <taxon>Bacteria</taxon>
        <taxon>Pseudomonadati</taxon>
        <taxon>Pseudomonadota</taxon>
        <taxon>Betaproteobacteria</taxon>
        <taxon>Burkholderiales</taxon>
        <taxon>Burkholderiaceae</taxon>
        <taxon>Paraburkholderia</taxon>
    </lineage>
</organism>
<dbReference type="Pfam" id="PF05598">
    <property type="entry name" value="DUF772"/>
    <property type="match status" value="1"/>
</dbReference>
<feature type="domain" description="Transposase InsH N-terminal" evidence="1">
    <location>
        <begin position="19"/>
        <end position="70"/>
    </location>
</feature>
<accession>A0A6J5CEK6</accession>
<dbReference type="PANTHER" id="PTHR33408:SF2">
    <property type="entry name" value="TRANSPOSASE DDE DOMAIN-CONTAINING PROTEIN"/>
    <property type="match status" value="1"/>
</dbReference>
<gene>
    <name evidence="2" type="ORF">LMG27174_06213</name>
</gene>
<reference evidence="2 3" key="1">
    <citation type="submission" date="2020-04" db="EMBL/GenBank/DDBJ databases">
        <authorList>
            <person name="De Canck E."/>
        </authorList>
    </citation>
    <scope>NUCLEOTIDE SEQUENCE [LARGE SCALE GENOMIC DNA]</scope>
    <source>
        <strain evidence="2 3">LMG 27174</strain>
    </source>
</reference>
<protein>
    <submittedName>
        <fullName evidence="2">IS1182 family transposase ISBusp4</fullName>
    </submittedName>
</protein>
<evidence type="ECO:0000313" key="3">
    <source>
        <dbReference type="Proteomes" id="UP000494205"/>
    </source>
</evidence>
<sequence length="70" mass="7940">MKRFIEGEDRKQVTLLPECLDEFVAEDNPVRIIEAFVEELDLESLGFDGAMPSTTGRPSYHPGVLLKIYI</sequence>
<evidence type="ECO:0000313" key="2">
    <source>
        <dbReference type="EMBL" id="CAB3735539.1"/>
    </source>
</evidence>
<dbReference type="PANTHER" id="PTHR33408">
    <property type="entry name" value="TRANSPOSASE"/>
    <property type="match status" value="1"/>
</dbReference>
<name>A0A6J5CEK6_9BURK</name>
<dbReference type="AlphaFoldDB" id="A0A6J5CEK6"/>
<dbReference type="Proteomes" id="UP000494205">
    <property type="component" value="Unassembled WGS sequence"/>
</dbReference>
<dbReference type="EMBL" id="CADIJZ010000033">
    <property type="protein sequence ID" value="CAB3735539.1"/>
    <property type="molecule type" value="Genomic_DNA"/>
</dbReference>
<dbReference type="InterPro" id="IPR008490">
    <property type="entry name" value="Transposase_InsH_N"/>
</dbReference>
<proteinExistence type="predicted"/>